<feature type="compositionally biased region" description="Acidic residues" evidence="3">
    <location>
        <begin position="52"/>
        <end position="62"/>
    </location>
</feature>
<dbReference type="OrthoDB" id="2157866at2759"/>
<dbReference type="InterPro" id="IPR045258">
    <property type="entry name" value="ACAP1/2/3-like"/>
</dbReference>
<feature type="compositionally biased region" description="Polar residues" evidence="3">
    <location>
        <begin position="16"/>
        <end position="38"/>
    </location>
</feature>
<name>A0A2G5BIU9_COERN</name>
<evidence type="ECO:0000313" key="5">
    <source>
        <dbReference type="EMBL" id="PIA18933.1"/>
    </source>
</evidence>
<feature type="region of interest" description="Disordered" evidence="3">
    <location>
        <begin position="188"/>
        <end position="212"/>
    </location>
</feature>
<dbReference type="AlphaFoldDB" id="A0A2G5BIU9"/>
<organism evidence="5 6">
    <name type="scientific">Coemansia reversa (strain ATCC 12441 / NRRL 1564)</name>
    <dbReference type="NCBI Taxonomy" id="763665"/>
    <lineage>
        <taxon>Eukaryota</taxon>
        <taxon>Fungi</taxon>
        <taxon>Fungi incertae sedis</taxon>
        <taxon>Zoopagomycota</taxon>
        <taxon>Kickxellomycotina</taxon>
        <taxon>Kickxellomycetes</taxon>
        <taxon>Kickxellales</taxon>
        <taxon>Kickxellaceae</taxon>
        <taxon>Coemansia</taxon>
    </lineage>
</organism>
<protein>
    <submittedName>
        <fullName evidence="5">PH-domain-containing protein</fullName>
    </submittedName>
</protein>
<gene>
    <name evidence="5" type="ORF">COEREDRAFT_79467</name>
</gene>
<dbReference type="PANTHER" id="PTHR23180:SF160">
    <property type="entry name" value="ADP-RIBOSYLATION FACTOR GTPASE-ACTIVATING PROTEIN EFFECTOR PROTEIN 1"/>
    <property type="match status" value="1"/>
</dbReference>
<evidence type="ECO:0000256" key="1">
    <source>
        <dbReference type="ARBA" id="ARBA00022723"/>
    </source>
</evidence>
<dbReference type="InterPro" id="IPR001849">
    <property type="entry name" value="PH_domain"/>
</dbReference>
<evidence type="ECO:0000256" key="3">
    <source>
        <dbReference type="SAM" id="MobiDB-lite"/>
    </source>
</evidence>
<sequence length="504" mass="56692">MTGVASSALPLPASVDATQQHMPTSSKPALTFSASTKFAATPVEPQRSAQIESDDAGSDPDDQVANQLDSMHERLCRDRVRDAIKKEQVHMEGFLYKKAGGGASKAWNKRWCVLRSQALLIYKRLSEKKLKRIIRADEIVDVRHVNRRNHEFVFEIETPQRNFFFEASSEQELDTWLTRLQAVVSAVNSNSDTASNRRSSDSRHATAPRASAHSITDAFMSLPVASTASRRAQDSAQVIFPANDADNVVAHEECVPVPTEKRPPRSDPTHKLSALGLRIEPPRSRAALQFFSDHPAEIVTALPPGINPGHEPGPIADAEGCDDDDDDDEPNFNVDQRGEIQMRLEGDRVIMRGYLLKQDKLRQWRRRWFVLRQHTLSYYHDDKEYEVKQILRHHDIYDVRAPDPSTAKARSLHRTYFKVVAAKRNYWLAHDDAAKAREWFNALLKWNQATDVGNVPTTGSHSLPAQPATAAGRIFSANADQHFYRNQPPPIIRHASSNLLGQTQ</sequence>
<dbReference type="InterPro" id="IPR011993">
    <property type="entry name" value="PH-like_dom_sf"/>
</dbReference>
<dbReference type="SMART" id="SM00233">
    <property type="entry name" value="PH"/>
    <property type="match status" value="2"/>
</dbReference>
<keyword evidence="6" id="KW-1185">Reference proteome</keyword>
<reference evidence="5 6" key="1">
    <citation type="journal article" date="2015" name="Genome Biol. Evol.">
        <title>Phylogenomic analyses indicate that early fungi evolved digesting cell walls of algal ancestors of land plants.</title>
        <authorList>
            <person name="Chang Y."/>
            <person name="Wang S."/>
            <person name="Sekimoto S."/>
            <person name="Aerts A.L."/>
            <person name="Choi C."/>
            <person name="Clum A."/>
            <person name="LaButti K.M."/>
            <person name="Lindquist E.A."/>
            <person name="Yee Ngan C."/>
            <person name="Ohm R.A."/>
            <person name="Salamov A.A."/>
            <person name="Grigoriev I.V."/>
            <person name="Spatafora J.W."/>
            <person name="Berbee M.L."/>
        </authorList>
    </citation>
    <scope>NUCLEOTIDE SEQUENCE [LARGE SCALE GENOMIC DNA]</scope>
    <source>
        <strain evidence="5 6">NRRL 1564</strain>
    </source>
</reference>
<feature type="compositionally biased region" description="Polar residues" evidence="3">
    <location>
        <begin position="188"/>
        <end position="197"/>
    </location>
</feature>
<feature type="region of interest" description="Disordered" evidence="3">
    <location>
        <begin position="1"/>
        <end position="64"/>
    </location>
</feature>
<dbReference type="EMBL" id="KZ303488">
    <property type="protein sequence ID" value="PIA18933.1"/>
    <property type="molecule type" value="Genomic_DNA"/>
</dbReference>
<proteinExistence type="predicted"/>
<dbReference type="Pfam" id="PF00169">
    <property type="entry name" value="PH"/>
    <property type="match status" value="2"/>
</dbReference>
<dbReference type="GO" id="GO:0046872">
    <property type="term" value="F:metal ion binding"/>
    <property type="evidence" value="ECO:0007669"/>
    <property type="project" value="UniProtKB-KW"/>
</dbReference>
<evidence type="ECO:0000259" key="4">
    <source>
        <dbReference type="PROSITE" id="PS50003"/>
    </source>
</evidence>
<keyword evidence="1" id="KW-0479">Metal-binding</keyword>
<keyword evidence="2" id="KW-0862">Zinc</keyword>
<dbReference type="GO" id="GO:0005096">
    <property type="term" value="F:GTPase activator activity"/>
    <property type="evidence" value="ECO:0007669"/>
    <property type="project" value="InterPro"/>
</dbReference>
<feature type="compositionally biased region" description="Acidic residues" evidence="3">
    <location>
        <begin position="319"/>
        <end position="330"/>
    </location>
</feature>
<dbReference type="STRING" id="763665.A0A2G5BIU9"/>
<dbReference type="PANTHER" id="PTHR23180">
    <property type="entry name" value="CENTAURIN/ARF"/>
    <property type="match status" value="1"/>
</dbReference>
<dbReference type="Gene3D" id="2.30.29.30">
    <property type="entry name" value="Pleckstrin-homology domain (PH domain)/Phosphotyrosine-binding domain (PTB)"/>
    <property type="match status" value="2"/>
</dbReference>
<dbReference type="Proteomes" id="UP000242474">
    <property type="component" value="Unassembled WGS sequence"/>
</dbReference>
<evidence type="ECO:0000256" key="2">
    <source>
        <dbReference type="ARBA" id="ARBA00022833"/>
    </source>
</evidence>
<feature type="region of interest" description="Disordered" evidence="3">
    <location>
        <begin position="307"/>
        <end position="334"/>
    </location>
</feature>
<dbReference type="SUPFAM" id="SSF50729">
    <property type="entry name" value="PH domain-like"/>
    <property type="match status" value="2"/>
</dbReference>
<feature type="domain" description="PH" evidence="4">
    <location>
        <begin position="88"/>
        <end position="185"/>
    </location>
</feature>
<accession>A0A2G5BIU9</accession>
<evidence type="ECO:0000313" key="6">
    <source>
        <dbReference type="Proteomes" id="UP000242474"/>
    </source>
</evidence>
<feature type="domain" description="PH" evidence="4">
    <location>
        <begin position="348"/>
        <end position="448"/>
    </location>
</feature>
<dbReference type="FunFam" id="2.30.29.30:FF:000286">
    <property type="entry name" value="PH-protein kinase domain containing protein"/>
    <property type="match status" value="1"/>
</dbReference>
<dbReference type="PROSITE" id="PS50003">
    <property type="entry name" value="PH_DOMAIN"/>
    <property type="match status" value="2"/>
</dbReference>